<evidence type="ECO:0000256" key="2">
    <source>
        <dbReference type="RuleBase" id="RU003968"/>
    </source>
</evidence>
<dbReference type="GO" id="GO:0044550">
    <property type="term" value="P:secondary metabolite biosynthetic process"/>
    <property type="evidence" value="ECO:0007669"/>
    <property type="project" value="TreeGrafter"/>
</dbReference>
<evidence type="ECO:0000313" key="5">
    <source>
        <dbReference type="Proteomes" id="UP001055172"/>
    </source>
</evidence>
<keyword evidence="2" id="KW-0274">FAD</keyword>
<sequence>MIPRYYVGASGAYTGAKYNWNDSTVPQVNLGNREIAFTQGKLIGGGSGLNAMVYDRGRAADYDAWAEIGNPDWTFDSLLPYFKKVGIWALSEPLGLLFIPP</sequence>
<dbReference type="InterPro" id="IPR000172">
    <property type="entry name" value="GMC_OxRdtase_N"/>
</dbReference>
<dbReference type="Proteomes" id="UP001055172">
    <property type="component" value="Unassembled WGS sequence"/>
</dbReference>
<comment type="similarity">
    <text evidence="1 2">Belongs to the GMC oxidoreductase family.</text>
</comment>
<protein>
    <submittedName>
        <fullName evidence="4">Oxygen-dependent choline dehydrogenase</fullName>
    </submittedName>
</protein>
<keyword evidence="2" id="KW-0285">Flavoprotein</keyword>
<evidence type="ECO:0000259" key="3">
    <source>
        <dbReference type="PROSITE" id="PS00623"/>
    </source>
</evidence>
<evidence type="ECO:0000256" key="1">
    <source>
        <dbReference type="ARBA" id="ARBA00010790"/>
    </source>
</evidence>
<organism evidence="4 5">
    <name type="scientific">Colletotrichum liriopes</name>
    <dbReference type="NCBI Taxonomy" id="708192"/>
    <lineage>
        <taxon>Eukaryota</taxon>
        <taxon>Fungi</taxon>
        <taxon>Dikarya</taxon>
        <taxon>Ascomycota</taxon>
        <taxon>Pezizomycotina</taxon>
        <taxon>Sordariomycetes</taxon>
        <taxon>Hypocreomycetidae</taxon>
        <taxon>Glomerellales</taxon>
        <taxon>Glomerellaceae</taxon>
        <taxon>Colletotrichum</taxon>
        <taxon>Colletotrichum spaethianum species complex</taxon>
    </lineage>
</organism>
<dbReference type="PROSITE" id="PS00623">
    <property type="entry name" value="GMC_OXRED_1"/>
    <property type="match status" value="1"/>
</dbReference>
<dbReference type="Pfam" id="PF00732">
    <property type="entry name" value="GMC_oxred_N"/>
    <property type="match status" value="1"/>
</dbReference>
<keyword evidence="5" id="KW-1185">Reference proteome</keyword>
<dbReference type="GO" id="GO:0016614">
    <property type="term" value="F:oxidoreductase activity, acting on CH-OH group of donors"/>
    <property type="evidence" value="ECO:0007669"/>
    <property type="project" value="InterPro"/>
</dbReference>
<dbReference type="InterPro" id="IPR036188">
    <property type="entry name" value="FAD/NAD-bd_sf"/>
</dbReference>
<dbReference type="AlphaFoldDB" id="A0AA37H1X2"/>
<name>A0AA37H1X2_9PEZI</name>
<reference evidence="4 5" key="1">
    <citation type="submission" date="2021-07" db="EMBL/GenBank/DDBJ databases">
        <title>Genome data of Colletotrichum spaethianum.</title>
        <authorList>
            <person name="Utami Y.D."/>
            <person name="Hiruma K."/>
        </authorList>
    </citation>
    <scope>NUCLEOTIDE SEQUENCE [LARGE SCALE GENOMIC DNA]</scope>
    <source>
        <strain evidence="4 5">MAFF 242679</strain>
    </source>
</reference>
<dbReference type="PANTHER" id="PTHR11552:SF115">
    <property type="entry name" value="DEHYDROGENASE XPTC-RELATED"/>
    <property type="match status" value="1"/>
</dbReference>
<dbReference type="SUPFAM" id="SSF51905">
    <property type="entry name" value="FAD/NAD(P)-binding domain"/>
    <property type="match status" value="1"/>
</dbReference>
<dbReference type="EMBL" id="BPPX01000059">
    <property type="protein sequence ID" value="GJC90780.1"/>
    <property type="molecule type" value="Genomic_DNA"/>
</dbReference>
<feature type="domain" description="Glucose-methanol-choline oxidoreductase N-terminal" evidence="3">
    <location>
        <begin position="40"/>
        <end position="63"/>
    </location>
</feature>
<dbReference type="GO" id="GO:0050660">
    <property type="term" value="F:flavin adenine dinucleotide binding"/>
    <property type="evidence" value="ECO:0007669"/>
    <property type="project" value="InterPro"/>
</dbReference>
<evidence type="ECO:0000313" key="4">
    <source>
        <dbReference type="EMBL" id="GJC90780.1"/>
    </source>
</evidence>
<dbReference type="InterPro" id="IPR012132">
    <property type="entry name" value="GMC_OxRdtase"/>
</dbReference>
<proteinExistence type="inferred from homology"/>
<dbReference type="Gene3D" id="3.30.560.10">
    <property type="entry name" value="Glucose Oxidase, domain 3"/>
    <property type="match status" value="1"/>
</dbReference>
<accession>A0AA37H1X2</accession>
<dbReference type="Gene3D" id="3.50.50.60">
    <property type="entry name" value="FAD/NAD(P)-binding domain"/>
    <property type="match status" value="1"/>
</dbReference>
<gene>
    <name evidence="4" type="ORF">ColLi_13618</name>
</gene>
<comment type="caution">
    <text evidence="4">The sequence shown here is derived from an EMBL/GenBank/DDBJ whole genome shotgun (WGS) entry which is preliminary data.</text>
</comment>
<dbReference type="PANTHER" id="PTHR11552">
    <property type="entry name" value="GLUCOSE-METHANOL-CHOLINE GMC OXIDOREDUCTASE"/>
    <property type="match status" value="1"/>
</dbReference>